<dbReference type="GO" id="GO:0099044">
    <property type="term" value="P:vesicle tethering to endoplasmic reticulum"/>
    <property type="evidence" value="ECO:0007669"/>
    <property type="project" value="TreeGrafter"/>
</dbReference>
<keyword evidence="2" id="KW-1133">Transmembrane helix</keyword>
<dbReference type="InterPro" id="IPR000799">
    <property type="entry name" value="StAR-like"/>
</dbReference>
<dbReference type="Pfam" id="PF01852">
    <property type="entry name" value="START"/>
    <property type="match status" value="1"/>
</dbReference>
<dbReference type="EMBL" id="CAJOBF010001561">
    <property type="protein sequence ID" value="CAF3963073.1"/>
    <property type="molecule type" value="Genomic_DNA"/>
</dbReference>
<gene>
    <name evidence="4" type="ORF">OVN521_LOCUS9056</name>
    <name evidence="5" type="ORF">UXM345_LOCUS14037</name>
</gene>
<dbReference type="GO" id="GO:0031902">
    <property type="term" value="C:late endosome membrane"/>
    <property type="evidence" value="ECO:0007669"/>
    <property type="project" value="TreeGrafter"/>
</dbReference>
<dbReference type="Proteomes" id="UP000663866">
    <property type="component" value="Unassembled WGS sequence"/>
</dbReference>
<dbReference type="InterPro" id="IPR023393">
    <property type="entry name" value="START-like_dom_sf"/>
</dbReference>
<dbReference type="GO" id="GO:0005789">
    <property type="term" value="C:endoplasmic reticulum membrane"/>
    <property type="evidence" value="ECO:0007669"/>
    <property type="project" value="TreeGrafter"/>
</dbReference>
<dbReference type="Gene3D" id="3.10.120.10">
    <property type="entry name" value="Cytochrome b5-like heme/steroid binding domain"/>
    <property type="match status" value="1"/>
</dbReference>
<evidence type="ECO:0000313" key="5">
    <source>
        <dbReference type="EMBL" id="CAF3963073.1"/>
    </source>
</evidence>
<feature type="domain" description="START" evidence="3">
    <location>
        <begin position="250"/>
        <end position="437"/>
    </location>
</feature>
<evidence type="ECO:0000256" key="1">
    <source>
        <dbReference type="ARBA" id="ARBA00038357"/>
    </source>
</evidence>
<evidence type="ECO:0000313" key="6">
    <source>
        <dbReference type="Proteomes" id="UP000663842"/>
    </source>
</evidence>
<protein>
    <recommendedName>
        <fullName evidence="3">START domain-containing protein</fullName>
    </recommendedName>
</protein>
<dbReference type="FunFam" id="3.10.120.10:FF:000003">
    <property type="entry name" value="membrane-associated progesterone receptor component 1"/>
    <property type="match status" value="1"/>
</dbReference>
<dbReference type="InterPro" id="IPR001199">
    <property type="entry name" value="Cyt_B5-like_heme/steroid-bd"/>
</dbReference>
<accession>A0A819LDW5</accession>
<dbReference type="PROSITE" id="PS50848">
    <property type="entry name" value="START"/>
    <property type="match status" value="1"/>
</dbReference>
<dbReference type="SMART" id="SM00234">
    <property type="entry name" value="START"/>
    <property type="match status" value="1"/>
</dbReference>
<dbReference type="PANTHER" id="PTHR46121">
    <property type="entry name" value="STEROIDOGENIC ACUTE REGULATORY PROTEIN-LIKE"/>
    <property type="match status" value="1"/>
</dbReference>
<dbReference type="Proteomes" id="UP000663842">
    <property type="component" value="Unassembled WGS sequence"/>
</dbReference>
<dbReference type="GO" id="GO:0140284">
    <property type="term" value="C:endoplasmic reticulum-endosome membrane contact site"/>
    <property type="evidence" value="ECO:0007669"/>
    <property type="project" value="TreeGrafter"/>
</dbReference>
<dbReference type="SUPFAM" id="SSF55856">
    <property type="entry name" value="Cytochrome b5-like heme/steroid binding domain"/>
    <property type="match status" value="1"/>
</dbReference>
<dbReference type="GO" id="GO:0030301">
    <property type="term" value="P:cholesterol transport"/>
    <property type="evidence" value="ECO:0007669"/>
    <property type="project" value="TreeGrafter"/>
</dbReference>
<dbReference type="PRINTS" id="PR00978">
    <property type="entry name" value="STARPROTEIN"/>
</dbReference>
<dbReference type="GO" id="GO:0005765">
    <property type="term" value="C:lysosomal membrane"/>
    <property type="evidence" value="ECO:0007669"/>
    <property type="project" value="TreeGrafter"/>
</dbReference>
<dbReference type="EMBL" id="CAJOBG010001082">
    <property type="protein sequence ID" value="CAF3892420.1"/>
    <property type="molecule type" value="Genomic_DNA"/>
</dbReference>
<reference evidence="5" key="1">
    <citation type="submission" date="2021-02" db="EMBL/GenBank/DDBJ databases">
        <authorList>
            <person name="Nowell W R."/>
        </authorList>
    </citation>
    <scope>NUCLEOTIDE SEQUENCE</scope>
</reference>
<proteinExistence type="inferred from homology"/>
<organism evidence="5 6">
    <name type="scientific">Rotaria magnacalcarata</name>
    <dbReference type="NCBI Taxonomy" id="392030"/>
    <lineage>
        <taxon>Eukaryota</taxon>
        <taxon>Metazoa</taxon>
        <taxon>Spiralia</taxon>
        <taxon>Gnathifera</taxon>
        <taxon>Rotifera</taxon>
        <taxon>Eurotatoria</taxon>
        <taxon>Bdelloidea</taxon>
        <taxon>Philodinida</taxon>
        <taxon>Philodinidae</taxon>
        <taxon>Rotaria</taxon>
    </lineage>
</organism>
<sequence>MDSESSETLTETVLGLLQRLFNDIWTSPINLILVFLIIFLLVKLFLLKRKPTHTPSPSKVPPPLPKMAKQDLTIEELRKYNGTDSNGRILTVIYGDIFDVSRRSDLYGPGGSYSLFAGRDATRALSKMQLTQSLFADEYDDLTDLADTERATARNWHEDFREKYDIVGRLLKPGETPSVYSAEDSELNGIDEEALKQESLRTVHSESNVGKSVLKRSSTSSVVFINNDTNDDYEKQADETIDQIWKIFKDENAWTEVAKSRDGLDVVVSKAFPKWGRIFRVTSIIPGSYSGIVEMLFERQEDIPKWSPSVNDCKILEVINDDLYITYQLTNEQAQGFIAKRDFVNLTVRRFIDDTAILAAQACLHSKMPPNNNCVRGENGPTAYVVEKNDEATCKFTWLLNVNLKGWLPQYLINSSLASAQLNLVESLRNHTSKIPEIILSSSSCTIAADTI</sequence>
<dbReference type="Pfam" id="PF00173">
    <property type="entry name" value="Cyt-b5"/>
    <property type="match status" value="1"/>
</dbReference>
<comment type="similarity">
    <text evidence="1">Belongs to the cytochrome b5 family. MAPR subfamily.</text>
</comment>
<keyword evidence="2" id="KW-0812">Transmembrane</keyword>
<dbReference type="AlphaFoldDB" id="A0A819LDW5"/>
<evidence type="ECO:0000313" key="7">
    <source>
        <dbReference type="Proteomes" id="UP000663866"/>
    </source>
</evidence>
<dbReference type="SUPFAM" id="SSF55961">
    <property type="entry name" value="Bet v1-like"/>
    <property type="match status" value="1"/>
</dbReference>
<evidence type="ECO:0000313" key="4">
    <source>
        <dbReference type="EMBL" id="CAF3892420.1"/>
    </source>
</evidence>
<keyword evidence="7" id="KW-1185">Reference proteome</keyword>
<dbReference type="InterPro" id="IPR036400">
    <property type="entry name" value="Cyt_B5-like_heme/steroid_sf"/>
</dbReference>
<dbReference type="SMART" id="SM01117">
    <property type="entry name" value="Cyt-b5"/>
    <property type="match status" value="1"/>
</dbReference>
<evidence type="ECO:0000256" key="2">
    <source>
        <dbReference type="SAM" id="Phobius"/>
    </source>
</evidence>
<dbReference type="InterPro" id="IPR051869">
    <property type="entry name" value="STARD3"/>
</dbReference>
<name>A0A819LDW5_9BILA</name>
<keyword evidence="2" id="KW-0472">Membrane</keyword>
<dbReference type="PANTHER" id="PTHR46121:SF1">
    <property type="entry name" value="STARD3 N-TERMINAL-LIKE PROTEIN"/>
    <property type="match status" value="1"/>
</dbReference>
<comment type="caution">
    <text evidence="5">The sequence shown here is derived from an EMBL/GenBank/DDBJ whole genome shotgun (WGS) entry which is preliminary data.</text>
</comment>
<dbReference type="InterPro" id="IPR002913">
    <property type="entry name" value="START_lipid-bd_dom"/>
</dbReference>
<evidence type="ECO:0000259" key="3">
    <source>
        <dbReference type="PROSITE" id="PS50848"/>
    </source>
</evidence>
<dbReference type="Gene3D" id="3.30.530.20">
    <property type="match status" value="1"/>
</dbReference>
<feature type="transmembrane region" description="Helical" evidence="2">
    <location>
        <begin position="24"/>
        <end position="46"/>
    </location>
</feature>
<dbReference type="GO" id="GO:0015485">
    <property type="term" value="F:cholesterol binding"/>
    <property type="evidence" value="ECO:0007669"/>
    <property type="project" value="TreeGrafter"/>
</dbReference>